<evidence type="ECO:0000313" key="2">
    <source>
        <dbReference type="EMBL" id="OSX57401.1"/>
    </source>
</evidence>
<keyword evidence="3" id="KW-1185">Reference proteome</keyword>
<proteinExistence type="predicted"/>
<reference evidence="2 3" key="1">
    <citation type="submission" date="2017-04" db="EMBL/GenBank/DDBJ databases">
        <title>Genome Sequence of the Model Brown-Rot Fungus Postia placenta SB12.</title>
        <authorList>
            <consortium name="DOE Joint Genome Institute"/>
            <person name="Gaskell J."/>
            <person name="Kersten P."/>
            <person name="Larrondo L.F."/>
            <person name="Canessa P."/>
            <person name="Martinez D."/>
            <person name="Hibbett D."/>
            <person name="Schmoll M."/>
            <person name="Kubicek C.P."/>
            <person name="Martinez A.T."/>
            <person name="Yadav J."/>
            <person name="Master E."/>
            <person name="Magnuson J.K."/>
            <person name="James T."/>
            <person name="Yaver D."/>
            <person name="Berka R."/>
            <person name="Labutti K."/>
            <person name="Lipzen A."/>
            <person name="Aerts A."/>
            <person name="Barry K."/>
            <person name="Henrissat B."/>
            <person name="Blanchette R."/>
            <person name="Grigoriev I."/>
            <person name="Cullen D."/>
        </authorList>
    </citation>
    <scope>NUCLEOTIDE SEQUENCE [LARGE SCALE GENOMIC DNA]</scope>
    <source>
        <strain evidence="2 3">MAD-698-R-SB12</strain>
    </source>
</reference>
<dbReference type="Proteomes" id="UP000194127">
    <property type="component" value="Unassembled WGS sequence"/>
</dbReference>
<dbReference type="EMBL" id="KZ110608">
    <property type="protein sequence ID" value="OSX57401.1"/>
    <property type="molecule type" value="Genomic_DNA"/>
</dbReference>
<protein>
    <submittedName>
        <fullName evidence="2">Uncharacterized protein</fullName>
    </submittedName>
</protein>
<organism evidence="2 3">
    <name type="scientific">Postia placenta MAD-698-R-SB12</name>
    <dbReference type="NCBI Taxonomy" id="670580"/>
    <lineage>
        <taxon>Eukaryota</taxon>
        <taxon>Fungi</taxon>
        <taxon>Dikarya</taxon>
        <taxon>Basidiomycota</taxon>
        <taxon>Agaricomycotina</taxon>
        <taxon>Agaricomycetes</taxon>
        <taxon>Polyporales</taxon>
        <taxon>Adustoporiaceae</taxon>
        <taxon>Rhodonia</taxon>
    </lineage>
</organism>
<evidence type="ECO:0000256" key="1">
    <source>
        <dbReference type="SAM" id="MobiDB-lite"/>
    </source>
</evidence>
<evidence type="ECO:0000313" key="3">
    <source>
        <dbReference type="Proteomes" id="UP000194127"/>
    </source>
</evidence>
<dbReference type="GeneID" id="36326350"/>
<feature type="compositionally biased region" description="Polar residues" evidence="1">
    <location>
        <begin position="213"/>
        <end position="235"/>
    </location>
</feature>
<dbReference type="OrthoDB" id="3269227at2759"/>
<dbReference type="RefSeq" id="XP_024334195.1">
    <property type="nucleotide sequence ID" value="XM_024481400.1"/>
</dbReference>
<dbReference type="AlphaFoldDB" id="A0A1X6MLT5"/>
<feature type="region of interest" description="Disordered" evidence="1">
    <location>
        <begin position="1"/>
        <end position="235"/>
    </location>
</feature>
<sequence length="235" mass="24938">MYKIIRRISSSFFPRPDRPWSEDATSNAPQIGRKRRLSSTEPDPDGEPSVAKKPRGDSADASEDASQREESPARAQEQETAEVKDVTKGVRDVELEESKAEVSEPVADADAAAIPLPESPTLQPAPEAETEAVPSEELPAGVAQECIAEKSDASEGTSSEPNSSTALSNDAQTSEEIEGVAKRVDEQEEIPGLTASAEKKTPEAIFLTKTTDDTSNAAQSTTQPAQELSATAEAS</sequence>
<gene>
    <name evidence="2" type="ORF">POSPLADRAFT_1061608</name>
</gene>
<dbReference type="STRING" id="670580.A0A1X6MLT5"/>
<accession>A0A1X6MLT5</accession>
<feature type="compositionally biased region" description="Polar residues" evidence="1">
    <location>
        <begin position="154"/>
        <end position="172"/>
    </location>
</feature>
<feature type="compositionally biased region" description="Basic and acidic residues" evidence="1">
    <location>
        <begin position="81"/>
        <end position="102"/>
    </location>
</feature>
<name>A0A1X6MLT5_9APHY</name>